<reference evidence="1" key="1">
    <citation type="submission" date="2020-07" db="EMBL/GenBank/DDBJ databases">
        <title>Multicomponent nature underlies the extraordinary mechanical properties of spider dragline silk.</title>
        <authorList>
            <person name="Kono N."/>
            <person name="Nakamura H."/>
            <person name="Mori M."/>
            <person name="Yoshida Y."/>
            <person name="Ohtoshi R."/>
            <person name="Malay A.D."/>
            <person name="Moran D.A.P."/>
            <person name="Tomita M."/>
            <person name="Numata K."/>
            <person name="Arakawa K."/>
        </authorList>
    </citation>
    <scope>NUCLEOTIDE SEQUENCE</scope>
</reference>
<comment type="caution">
    <text evidence="1">The sequence shown here is derived from an EMBL/GenBank/DDBJ whole genome shotgun (WGS) entry which is preliminary data.</text>
</comment>
<accession>A0A8X6KY85</accession>
<organism evidence="1 2">
    <name type="scientific">Trichonephila clavata</name>
    <name type="common">Joro spider</name>
    <name type="synonym">Nephila clavata</name>
    <dbReference type="NCBI Taxonomy" id="2740835"/>
    <lineage>
        <taxon>Eukaryota</taxon>
        <taxon>Metazoa</taxon>
        <taxon>Ecdysozoa</taxon>
        <taxon>Arthropoda</taxon>
        <taxon>Chelicerata</taxon>
        <taxon>Arachnida</taxon>
        <taxon>Araneae</taxon>
        <taxon>Araneomorphae</taxon>
        <taxon>Entelegynae</taxon>
        <taxon>Araneoidea</taxon>
        <taxon>Nephilidae</taxon>
        <taxon>Trichonephila</taxon>
    </lineage>
</organism>
<keyword evidence="2" id="KW-1185">Reference proteome</keyword>
<sequence length="124" mass="14184">MLTKIKFQEKRKKTTLDLQYLKNEFSWFNTINPFDSKRTKQNITGFDFIAGSHAAIYRLLGELMPGKVKKWIGTAFSSLDTGHCRARCHYAKQMFLFSSQVYSAPGKDEPGGEESQSCFLLAME</sequence>
<evidence type="ECO:0000313" key="2">
    <source>
        <dbReference type="Proteomes" id="UP000887116"/>
    </source>
</evidence>
<evidence type="ECO:0000313" key="1">
    <source>
        <dbReference type="EMBL" id="GFQ88656.1"/>
    </source>
</evidence>
<dbReference type="EMBL" id="BMAO01013402">
    <property type="protein sequence ID" value="GFQ88656.1"/>
    <property type="molecule type" value="Genomic_DNA"/>
</dbReference>
<dbReference type="Proteomes" id="UP000887116">
    <property type="component" value="Unassembled WGS sequence"/>
</dbReference>
<name>A0A8X6KY85_TRICU</name>
<dbReference type="AlphaFoldDB" id="A0A8X6KY85"/>
<proteinExistence type="predicted"/>
<protein>
    <submittedName>
        <fullName evidence="1">Uncharacterized protein</fullName>
    </submittedName>
</protein>
<gene>
    <name evidence="1" type="ORF">TNCT_649781</name>
</gene>